<dbReference type="AlphaFoldDB" id="A0A412B3P3"/>
<reference evidence="5" key="3">
    <citation type="submission" date="2022-10" db="EMBL/GenBank/DDBJ databases">
        <title>Human gut microbiome strain richness.</title>
        <authorList>
            <person name="Chen-Liaw A."/>
        </authorList>
    </citation>
    <scope>NUCLEOTIDE SEQUENCE</scope>
    <source>
        <strain evidence="5">BSD2780061687st1_G10_BSD2780061687b_171204</strain>
    </source>
</reference>
<gene>
    <name evidence="6" type="primary">ssb</name>
    <name evidence="4" type="ORF">Bun01g_39230</name>
    <name evidence="6" type="ORF">DWY92_20280</name>
    <name evidence="5" type="ORF">POZ22_20780</name>
</gene>
<evidence type="ECO:0000313" key="5">
    <source>
        <dbReference type="EMBL" id="MDC1857187.1"/>
    </source>
</evidence>
<protein>
    <recommendedName>
        <fullName evidence="2 3">Single-stranded DNA-binding protein</fullName>
    </recommendedName>
</protein>
<evidence type="ECO:0000256" key="3">
    <source>
        <dbReference type="RuleBase" id="RU000524"/>
    </source>
</evidence>
<keyword evidence="1 2" id="KW-0238">DNA-binding</keyword>
<evidence type="ECO:0000313" key="4">
    <source>
        <dbReference type="EMBL" id="BBK89553.1"/>
    </source>
</evidence>
<dbReference type="EMBL" id="JAQNSB010000048">
    <property type="protein sequence ID" value="MDC1857187.1"/>
    <property type="molecule type" value="Genomic_DNA"/>
</dbReference>
<dbReference type="RefSeq" id="WP_117974940.1">
    <property type="nucleotide sequence ID" value="NZ_AP019725.1"/>
</dbReference>
<evidence type="ECO:0000313" key="6">
    <source>
        <dbReference type="EMBL" id="RGQ46542.1"/>
    </source>
</evidence>
<dbReference type="SUPFAM" id="SSF50249">
    <property type="entry name" value="Nucleic acid-binding proteins"/>
    <property type="match status" value="1"/>
</dbReference>
<dbReference type="InterPro" id="IPR011344">
    <property type="entry name" value="ssDNA-bd"/>
</dbReference>
<reference evidence="6 7" key="1">
    <citation type="submission" date="2018-08" db="EMBL/GenBank/DDBJ databases">
        <title>A genome reference for cultivated species of the human gut microbiota.</title>
        <authorList>
            <person name="Zou Y."/>
            <person name="Xue W."/>
            <person name="Luo G."/>
        </authorList>
    </citation>
    <scope>NUCLEOTIDE SEQUENCE [LARGE SCALE GENOMIC DNA]</scope>
    <source>
        <strain evidence="6 7">AF28-11</strain>
    </source>
</reference>
<dbReference type="KEGG" id="bun:Bun01g_39230"/>
<dbReference type="PIRSF" id="PIRSF002070">
    <property type="entry name" value="SSB"/>
    <property type="match status" value="1"/>
</dbReference>
<evidence type="ECO:0000256" key="1">
    <source>
        <dbReference type="ARBA" id="ARBA00023125"/>
    </source>
</evidence>
<dbReference type="EMBL" id="AP019725">
    <property type="protein sequence ID" value="BBK89553.1"/>
    <property type="molecule type" value="Genomic_DNA"/>
</dbReference>
<accession>A0A412B3P3</accession>
<dbReference type="NCBIfam" id="TIGR00621">
    <property type="entry name" value="ssb"/>
    <property type="match status" value="1"/>
</dbReference>
<dbReference type="Proteomes" id="UP000320533">
    <property type="component" value="Plasmid pBUN1"/>
</dbReference>
<dbReference type="Proteomes" id="UP000283680">
    <property type="component" value="Unassembled WGS sequence"/>
</dbReference>
<dbReference type="Pfam" id="PF00436">
    <property type="entry name" value="SSB"/>
    <property type="match status" value="1"/>
</dbReference>
<dbReference type="Gene3D" id="2.40.50.140">
    <property type="entry name" value="Nucleic acid-binding proteins"/>
    <property type="match status" value="1"/>
</dbReference>
<dbReference type="PROSITE" id="PS50935">
    <property type="entry name" value="SSB"/>
    <property type="match status" value="1"/>
</dbReference>
<dbReference type="CDD" id="cd04496">
    <property type="entry name" value="SSB_OBF"/>
    <property type="match status" value="1"/>
</dbReference>
<evidence type="ECO:0000313" key="7">
    <source>
        <dbReference type="Proteomes" id="UP000283680"/>
    </source>
</evidence>
<dbReference type="Proteomes" id="UP001214113">
    <property type="component" value="Unassembled WGS sequence"/>
</dbReference>
<dbReference type="InterPro" id="IPR000424">
    <property type="entry name" value="Primosome_PriB/ssb"/>
</dbReference>
<organism evidence="6 7">
    <name type="scientific">Bacteroides uniformis</name>
    <dbReference type="NCBI Taxonomy" id="820"/>
    <lineage>
        <taxon>Bacteria</taxon>
        <taxon>Pseudomonadati</taxon>
        <taxon>Bacteroidota</taxon>
        <taxon>Bacteroidia</taxon>
        <taxon>Bacteroidales</taxon>
        <taxon>Bacteroidaceae</taxon>
        <taxon>Bacteroides</taxon>
    </lineage>
</organism>
<keyword evidence="4" id="KW-0614">Plasmid</keyword>
<evidence type="ECO:0000256" key="2">
    <source>
        <dbReference type="PIRNR" id="PIRNR002070"/>
    </source>
</evidence>
<sequence>MLQSQVIGNLGADAAVEKDNADRQYVCFSMAHKEFGKDHNGQMTERTVWLQIRWYGYTEKMLACLKKGTKVFVSGRMSVKAYLDNSGNPQPSLNISATEIELCGTKPDSACS</sequence>
<geneLocation type="plasmid" evidence="4">
    <name>pBUN1</name>
</geneLocation>
<proteinExistence type="predicted"/>
<name>A0A412B3P3_BACUN</name>
<dbReference type="EMBL" id="QRTH01000026">
    <property type="protein sequence ID" value="RGQ46542.1"/>
    <property type="molecule type" value="Genomic_DNA"/>
</dbReference>
<evidence type="ECO:0000313" key="8">
    <source>
        <dbReference type="Proteomes" id="UP000320533"/>
    </source>
</evidence>
<reference evidence="4 8" key="2">
    <citation type="submission" date="2019-06" db="EMBL/GenBank/DDBJ databases">
        <title>Complete genome sequence of Bacteroides uniformis NBRC 113350.</title>
        <authorList>
            <person name="Miura T."/>
            <person name="Furukawa M."/>
            <person name="Shimamura M."/>
            <person name="Ohyama Y."/>
            <person name="Yamazoe A."/>
            <person name="Kawasaki H."/>
        </authorList>
    </citation>
    <scope>NUCLEOTIDE SEQUENCE [LARGE SCALE GENOMIC DNA]</scope>
    <source>
        <strain evidence="4 8">NBRC 113350</strain>
        <plasmid evidence="4">pBUN1</plasmid>
        <plasmid evidence="8">pbun1 dna</plasmid>
    </source>
</reference>
<geneLocation type="plasmid" evidence="8">
    <name>pbun1 dna</name>
</geneLocation>
<dbReference type="InterPro" id="IPR012340">
    <property type="entry name" value="NA-bd_OB-fold"/>
</dbReference>
<dbReference type="GO" id="GO:0003697">
    <property type="term" value="F:single-stranded DNA binding"/>
    <property type="evidence" value="ECO:0007669"/>
    <property type="project" value="InterPro"/>
</dbReference>
<dbReference type="GO" id="GO:0006260">
    <property type="term" value="P:DNA replication"/>
    <property type="evidence" value="ECO:0007669"/>
    <property type="project" value="InterPro"/>
</dbReference>